<feature type="region of interest" description="Disordered" evidence="2">
    <location>
        <begin position="520"/>
        <end position="694"/>
    </location>
</feature>
<keyword evidence="4" id="KW-1185">Reference proteome</keyword>
<evidence type="ECO:0000256" key="1">
    <source>
        <dbReference type="SAM" id="Coils"/>
    </source>
</evidence>
<gene>
    <name evidence="3" type="ORF">PCOR1329_LOCUS41005</name>
</gene>
<keyword evidence="1" id="KW-0175">Coiled coil</keyword>
<feature type="region of interest" description="Disordered" evidence="2">
    <location>
        <begin position="47"/>
        <end position="83"/>
    </location>
</feature>
<feature type="compositionally biased region" description="Low complexity" evidence="2">
    <location>
        <begin position="561"/>
        <end position="573"/>
    </location>
</feature>
<protein>
    <submittedName>
        <fullName evidence="3">Uncharacterized protein</fullName>
    </submittedName>
</protein>
<proteinExistence type="predicted"/>
<feature type="coiled-coil region" evidence="1">
    <location>
        <begin position="391"/>
        <end position="446"/>
    </location>
</feature>
<organism evidence="3 4">
    <name type="scientific">Prorocentrum cordatum</name>
    <dbReference type="NCBI Taxonomy" id="2364126"/>
    <lineage>
        <taxon>Eukaryota</taxon>
        <taxon>Sar</taxon>
        <taxon>Alveolata</taxon>
        <taxon>Dinophyceae</taxon>
        <taxon>Prorocentrales</taxon>
        <taxon>Prorocentraceae</taxon>
        <taxon>Prorocentrum</taxon>
    </lineage>
</organism>
<feature type="compositionally biased region" description="Gly residues" evidence="2">
    <location>
        <begin position="551"/>
        <end position="560"/>
    </location>
</feature>
<feature type="compositionally biased region" description="Low complexity" evidence="2">
    <location>
        <begin position="13"/>
        <end position="22"/>
    </location>
</feature>
<evidence type="ECO:0000256" key="2">
    <source>
        <dbReference type="SAM" id="MobiDB-lite"/>
    </source>
</evidence>
<dbReference type="Proteomes" id="UP001189429">
    <property type="component" value="Unassembled WGS sequence"/>
</dbReference>
<sequence>MAARGVCDSLGGRLRAPRSASPANRRALALDMRRMATLLQDAPAQAPAALAAEHSTSNSRCSSAHSAWEPHDRNAAAAGAARPSPVRASRAVMNNQVAVLNEKFHQMLQRLQQQCEGDRRRLGQLERRLEAGAEDRVRAGEQRERWAELQGKVDGVIEETQSITKRVEGLDERLWARTSGSQGAKQRGRELEQQVQALEQQVRISATTSEETSKRQAARLRRAEHAAEEAVRRLARLEEDARGMAPAQRDGFLETRLGTLEQQQEQLCDVVRSLQAQIDEGLPGLAAAAYGSRSSEEGRDVDGAVRAVEASHSELEKKVLKQVEEQAAFRVKVDHQLSRVSTLADRMETAHEPALESLRSELASQRCQDRQHADGEVAALRRQIQQSADGAEDALAEVRDWLRELQALQSTSMPGPRRDEQHLEALRGLQERLAGLEQRAESLEEALSLGPCGGAAGGGDDAAEGAGPAQDLEELRARLDWLEEQSAARTARPDAGHAAEAQDRMCKAGLAPELPGAARLARRGGQAAPAAPAAPGHGRAAPRRGLLGRPLRGGGGGQGGCRLAAGRPARGPTLRGGGRPGLRPRGGRLRRARRRRRRQAAAAASRRGGARPGGRRRGGRPRVGDPGQAPARGRAPRGRELRDLGAGPAAGGGGAAARRGRGGGLGRGGGERGGQDAGRAGWALEAGARLRGGC</sequence>
<evidence type="ECO:0000313" key="3">
    <source>
        <dbReference type="EMBL" id="CAK0847924.1"/>
    </source>
</evidence>
<feature type="region of interest" description="Disordered" evidence="2">
    <location>
        <begin position="1"/>
        <end position="22"/>
    </location>
</feature>
<name>A0ABN9TP93_9DINO</name>
<feature type="compositionally biased region" description="Polar residues" evidence="2">
    <location>
        <begin position="54"/>
        <end position="65"/>
    </location>
</feature>
<dbReference type="EMBL" id="CAUYUJ010014942">
    <property type="protein sequence ID" value="CAK0847924.1"/>
    <property type="molecule type" value="Genomic_DNA"/>
</dbReference>
<feature type="coiled-coil region" evidence="1">
    <location>
        <begin position="181"/>
        <end position="240"/>
    </location>
</feature>
<feature type="compositionally biased region" description="Low complexity" evidence="2">
    <location>
        <begin position="520"/>
        <end position="550"/>
    </location>
</feature>
<reference evidence="3" key="1">
    <citation type="submission" date="2023-10" db="EMBL/GenBank/DDBJ databases">
        <authorList>
            <person name="Chen Y."/>
            <person name="Shah S."/>
            <person name="Dougan E. K."/>
            <person name="Thang M."/>
            <person name="Chan C."/>
        </authorList>
    </citation>
    <scope>NUCLEOTIDE SEQUENCE [LARGE SCALE GENOMIC DNA]</scope>
</reference>
<accession>A0ABN9TP93</accession>
<dbReference type="SUPFAM" id="SSF57997">
    <property type="entry name" value="Tropomyosin"/>
    <property type="match status" value="1"/>
</dbReference>
<feature type="compositionally biased region" description="Basic residues" evidence="2">
    <location>
        <begin position="585"/>
        <end position="599"/>
    </location>
</feature>
<comment type="caution">
    <text evidence="3">The sequence shown here is derived from an EMBL/GenBank/DDBJ whole genome shotgun (WGS) entry which is preliminary data.</text>
</comment>
<evidence type="ECO:0000313" key="4">
    <source>
        <dbReference type="Proteomes" id="UP001189429"/>
    </source>
</evidence>